<accession>A0A2M9CXJ8</accession>
<dbReference type="Proteomes" id="UP000230000">
    <property type="component" value="Unassembled WGS sequence"/>
</dbReference>
<keyword evidence="1" id="KW-0732">Signal</keyword>
<sequence>MMIRSILAVICIASICCMQLSASYAQVRPNFPYSSLGIGEINYNAEGMLSGLGNATSAVRSDQYPNNANVASFSGMQRQLAVLEAGATGISATFKDNNTAANASYFSVDRFDMAFKFNNWWGSGFGLRPLSTVRYQILQTQTYNGGTQSISTTIQGTGGLNEVYWGNGIKIGNHFSAGVKLSYIFGNITRSEIAGYDVNTPLLTSSEQDYYQNFHVSYAAQLYGKLGSDWDYVVAGTYAPHQYLHAQSQITVVSGIDTLSFSNAPISDFRLPDQYRGGLAFTYQHSLSFILDYAYEKWGDASTNVNAVQTVNSSRYGAGIKYEPEQNYSVYSRDWLHRIVAMGAFNYTKSYLQINNQQLRDINVSLGLGIYNAPHTLNLNMGLEIGQQGGPGTSSTLITENYVRLHMGIILRDIWFVKRKFY</sequence>
<organism evidence="2 3">
    <name type="scientific">Thermoflavifilum aggregans</name>
    <dbReference type="NCBI Taxonomy" id="454188"/>
    <lineage>
        <taxon>Bacteria</taxon>
        <taxon>Pseudomonadati</taxon>
        <taxon>Bacteroidota</taxon>
        <taxon>Chitinophagia</taxon>
        <taxon>Chitinophagales</taxon>
        <taxon>Chitinophagaceae</taxon>
        <taxon>Thermoflavifilum</taxon>
    </lineage>
</organism>
<dbReference type="Gene3D" id="2.40.160.60">
    <property type="entry name" value="Outer membrane protein transport protein (OMPP1/FadL/TodX)"/>
    <property type="match status" value="1"/>
</dbReference>
<evidence type="ECO:0000313" key="2">
    <source>
        <dbReference type="EMBL" id="PJJ76641.1"/>
    </source>
</evidence>
<comment type="caution">
    <text evidence="2">The sequence shown here is derived from an EMBL/GenBank/DDBJ whole genome shotgun (WGS) entry which is preliminary data.</text>
</comment>
<feature type="chain" id="PRO_5014942008" description="Long-subunit fatty acid transport protein" evidence="1">
    <location>
        <begin position="23"/>
        <end position="422"/>
    </location>
</feature>
<keyword evidence="3" id="KW-1185">Reference proteome</keyword>
<dbReference type="OrthoDB" id="1491239at2"/>
<dbReference type="RefSeq" id="WP_157853907.1">
    <property type="nucleotide sequence ID" value="NZ_PGFG01000001.1"/>
</dbReference>
<name>A0A2M9CXJ8_9BACT</name>
<reference evidence="2 3" key="1">
    <citation type="submission" date="2017-11" db="EMBL/GenBank/DDBJ databases">
        <title>Genomic Encyclopedia of Archaeal and Bacterial Type Strains, Phase II (KMG-II): From Individual Species to Whole Genera.</title>
        <authorList>
            <person name="Goeker M."/>
        </authorList>
    </citation>
    <scope>NUCLEOTIDE SEQUENCE [LARGE SCALE GENOMIC DNA]</scope>
    <source>
        <strain evidence="2 3">DSM 27268</strain>
    </source>
</reference>
<dbReference type="AlphaFoldDB" id="A0A2M9CXJ8"/>
<evidence type="ECO:0008006" key="4">
    <source>
        <dbReference type="Google" id="ProtNLM"/>
    </source>
</evidence>
<feature type="signal peptide" evidence="1">
    <location>
        <begin position="1"/>
        <end position="22"/>
    </location>
</feature>
<dbReference type="EMBL" id="PGFG01000001">
    <property type="protein sequence ID" value="PJJ76641.1"/>
    <property type="molecule type" value="Genomic_DNA"/>
</dbReference>
<gene>
    <name evidence="2" type="ORF">BXY57_2272</name>
</gene>
<evidence type="ECO:0000313" key="3">
    <source>
        <dbReference type="Proteomes" id="UP000230000"/>
    </source>
</evidence>
<evidence type="ECO:0000256" key="1">
    <source>
        <dbReference type="SAM" id="SignalP"/>
    </source>
</evidence>
<proteinExistence type="predicted"/>
<protein>
    <recommendedName>
        <fullName evidence="4">Long-subunit fatty acid transport protein</fullName>
    </recommendedName>
</protein>